<dbReference type="OrthoDB" id="9815514at2"/>
<dbReference type="RefSeq" id="WP_160587653.1">
    <property type="nucleotide sequence ID" value="NZ_BMHN01000001.1"/>
</dbReference>
<evidence type="ECO:0000313" key="2">
    <source>
        <dbReference type="Proteomes" id="UP000470384"/>
    </source>
</evidence>
<protein>
    <submittedName>
        <fullName evidence="1">DUF1849 family protein</fullName>
    </submittedName>
</protein>
<gene>
    <name evidence="1" type="ORF">GTQ45_08340</name>
</gene>
<dbReference type="InterPro" id="IPR015000">
    <property type="entry name" value="EipB-like"/>
</dbReference>
<comment type="caution">
    <text evidence="1">The sequence shown here is derived from an EMBL/GenBank/DDBJ whole genome shotgun (WGS) entry which is preliminary data.</text>
</comment>
<accession>A0A845QC45</accession>
<dbReference type="AlphaFoldDB" id="A0A845QC45"/>
<dbReference type="Pfam" id="PF08904">
    <property type="entry name" value="EipB_like"/>
    <property type="match status" value="1"/>
</dbReference>
<dbReference type="EMBL" id="WXYQ01000006">
    <property type="protein sequence ID" value="NBG95740.1"/>
    <property type="molecule type" value="Genomic_DNA"/>
</dbReference>
<organism evidence="1 2">
    <name type="scientific">Pyruvatibacter mobilis</name>
    <dbReference type="NCBI Taxonomy" id="1712261"/>
    <lineage>
        <taxon>Bacteria</taxon>
        <taxon>Pseudomonadati</taxon>
        <taxon>Pseudomonadota</taxon>
        <taxon>Alphaproteobacteria</taxon>
        <taxon>Hyphomicrobiales</taxon>
        <taxon>Parvibaculaceae</taxon>
        <taxon>Pyruvatibacter</taxon>
    </lineage>
</organism>
<dbReference type="Proteomes" id="UP000470384">
    <property type="component" value="Unassembled WGS sequence"/>
</dbReference>
<sequence>MSPHRAVYAMKMISSTEGSDISSVTGKLVLEWQGSACEGWVTNQRIVNRMGSKQGSSFVSDFRVSSWEAGDGSDYTFSMIHYVNGETIEEIEGSAVRKEDKSLATLSKPEDGTIALPDGVVFPTEQISRMLDAAHAGRTVFAVPVFDGSDTEHYFDTTAILGGRKKGAPQGEEARAGKSLEGLAHWPVQVSYFNPGDSTGLPDYEVSFQVYENGVSTGLVMDYGDLVLGADLMDLTMLPVPECN</sequence>
<evidence type="ECO:0000313" key="1">
    <source>
        <dbReference type="EMBL" id="NBG95740.1"/>
    </source>
</evidence>
<keyword evidence="2" id="KW-1185">Reference proteome</keyword>
<name>A0A845QC45_9HYPH</name>
<reference evidence="1 2" key="1">
    <citation type="journal article" date="2016" name="Int. J. Syst. Evol. Microbiol.">
        <title>Pyruvatibacter mobilis gen. nov., sp. nov., a marine bacterium from the culture broth of Picochlorum sp. 122.</title>
        <authorList>
            <person name="Wang G."/>
            <person name="Tang M."/>
            <person name="Wu H."/>
            <person name="Dai S."/>
            <person name="Li T."/>
            <person name="Chen C."/>
            <person name="He H."/>
            <person name="Fan J."/>
            <person name="Xiang W."/>
            <person name="Li X."/>
        </authorList>
    </citation>
    <scope>NUCLEOTIDE SEQUENCE [LARGE SCALE GENOMIC DNA]</scope>
    <source>
        <strain evidence="1 2">GYP-11</strain>
    </source>
</reference>
<proteinExistence type="predicted"/>
<dbReference type="GeneID" id="300654442"/>